<keyword evidence="4" id="KW-0862">Zinc</keyword>
<name>A0A8T2VNH5_CERRI</name>
<dbReference type="SMART" id="SM00401">
    <property type="entry name" value="ZnF_GATA"/>
    <property type="match status" value="1"/>
</dbReference>
<sequence>MEAAHISSRSRELFKSADATHNMLHTKSIEIDDLLDFSNGNVSELIEPFSSNACLSGLETKPPKTMTSFERKLSDTSTVIDYDLLRLPNDDLPELEWLSNFVEESFCSAYAQSLSSSVCVMAEACATEAVRGDVHKPSGRNKDELFHSRGLNSPLDSITLFREKKRSSSSSSSVFWTPQTHIIPGRTRSKRCRTPACFWNAGILATDVSESLLIDKSSICDVPEEPLRDFYHHDKEEEDEEESHKLNEEDLQYHVSYDNMSASVQKVKTSIFSKHSKFVDPRTRTTRTCLHCMIQTTPQWRAGPMGPKTLCNACGVRYKSGRLYEEYRPAASPTFVESLHSNSHGKVLEMRRKKSIIGMAEVPAVNGHKLSKGDMRTLHWETTARNNDGIRAAEALTVYRSRSCEGGGPKD</sequence>
<evidence type="ECO:0000313" key="8">
    <source>
        <dbReference type="EMBL" id="KAH7447103.1"/>
    </source>
</evidence>
<gene>
    <name evidence="8" type="ORF">KP509_01G091100</name>
</gene>
<dbReference type="PANTHER" id="PTHR45658">
    <property type="entry name" value="GATA TRANSCRIPTION FACTOR"/>
    <property type="match status" value="1"/>
</dbReference>
<dbReference type="FunFam" id="3.30.50.10:FF:000018">
    <property type="entry name" value="GATA transcription factor"/>
    <property type="match status" value="1"/>
</dbReference>
<dbReference type="GO" id="GO:0043565">
    <property type="term" value="F:sequence-specific DNA binding"/>
    <property type="evidence" value="ECO:0007669"/>
    <property type="project" value="InterPro"/>
</dbReference>
<dbReference type="InterPro" id="IPR013088">
    <property type="entry name" value="Znf_NHR/GATA"/>
</dbReference>
<dbReference type="InterPro" id="IPR000679">
    <property type="entry name" value="Znf_GATA"/>
</dbReference>
<dbReference type="PANTHER" id="PTHR45658:SF18">
    <property type="entry name" value="PROTEIN GAT2"/>
    <property type="match status" value="1"/>
</dbReference>
<keyword evidence="9" id="KW-1185">Reference proteome</keyword>
<dbReference type="Proteomes" id="UP000825935">
    <property type="component" value="Chromosome 1"/>
</dbReference>
<dbReference type="OrthoDB" id="2162994at2759"/>
<dbReference type="Pfam" id="PF00320">
    <property type="entry name" value="GATA"/>
    <property type="match status" value="1"/>
</dbReference>
<keyword evidence="2" id="KW-0479">Metal-binding</keyword>
<evidence type="ECO:0000256" key="4">
    <source>
        <dbReference type="ARBA" id="ARBA00022833"/>
    </source>
</evidence>
<evidence type="ECO:0000313" key="9">
    <source>
        <dbReference type="Proteomes" id="UP000825935"/>
    </source>
</evidence>
<organism evidence="8 9">
    <name type="scientific">Ceratopteris richardii</name>
    <name type="common">Triangle waterfern</name>
    <dbReference type="NCBI Taxonomy" id="49495"/>
    <lineage>
        <taxon>Eukaryota</taxon>
        <taxon>Viridiplantae</taxon>
        <taxon>Streptophyta</taxon>
        <taxon>Embryophyta</taxon>
        <taxon>Tracheophyta</taxon>
        <taxon>Polypodiopsida</taxon>
        <taxon>Polypodiidae</taxon>
        <taxon>Polypodiales</taxon>
        <taxon>Pteridineae</taxon>
        <taxon>Pteridaceae</taxon>
        <taxon>Parkerioideae</taxon>
        <taxon>Ceratopteris</taxon>
    </lineage>
</organism>
<reference evidence="8" key="1">
    <citation type="submission" date="2021-08" db="EMBL/GenBank/DDBJ databases">
        <title>WGS assembly of Ceratopteris richardii.</title>
        <authorList>
            <person name="Marchant D.B."/>
            <person name="Chen G."/>
            <person name="Jenkins J."/>
            <person name="Shu S."/>
            <person name="Leebens-Mack J."/>
            <person name="Grimwood J."/>
            <person name="Schmutz J."/>
            <person name="Soltis P."/>
            <person name="Soltis D."/>
            <person name="Chen Z.-H."/>
        </authorList>
    </citation>
    <scope>NUCLEOTIDE SEQUENCE</scope>
    <source>
        <strain evidence="8">Whitten #5841</strain>
        <tissue evidence="8">Leaf</tissue>
    </source>
</reference>
<dbReference type="Gene3D" id="3.30.50.10">
    <property type="entry name" value="Erythroid Transcription Factor GATA-1, subunit A"/>
    <property type="match status" value="1"/>
</dbReference>
<dbReference type="CDD" id="cd00202">
    <property type="entry name" value="ZnF_GATA"/>
    <property type="match status" value="1"/>
</dbReference>
<dbReference type="GO" id="GO:0030154">
    <property type="term" value="P:cell differentiation"/>
    <property type="evidence" value="ECO:0007669"/>
    <property type="project" value="TreeGrafter"/>
</dbReference>
<dbReference type="GO" id="GO:0006355">
    <property type="term" value="P:regulation of DNA-templated transcription"/>
    <property type="evidence" value="ECO:0007669"/>
    <property type="project" value="InterPro"/>
</dbReference>
<dbReference type="GO" id="GO:0005634">
    <property type="term" value="C:nucleus"/>
    <property type="evidence" value="ECO:0007669"/>
    <property type="project" value="TreeGrafter"/>
</dbReference>
<evidence type="ECO:0000259" key="7">
    <source>
        <dbReference type="PROSITE" id="PS50114"/>
    </source>
</evidence>
<dbReference type="AlphaFoldDB" id="A0A8T2VNH5"/>
<evidence type="ECO:0000256" key="3">
    <source>
        <dbReference type="ARBA" id="ARBA00022771"/>
    </source>
</evidence>
<comment type="similarity">
    <text evidence="1">Belongs to the type IV zinc-finger family. Class A subfamily.</text>
</comment>
<protein>
    <recommendedName>
        <fullName evidence="7">GATA-type domain-containing protein</fullName>
    </recommendedName>
</protein>
<proteinExistence type="inferred from homology"/>
<dbReference type="InterPro" id="IPR051140">
    <property type="entry name" value="GATA_TF"/>
</dbReference>
<dbReference type="SUPFAM" id="SSF57716">
    <property type="entry name" value="Glucocorticoid receptor-like (DNA-binding domain)"/>
    <property type="match status" value="1"/>
</dbReference>
<accession>A0A8T2VNH5</accession>
<dbReference type="GO" id="GO:0008270">
    <property type="term" value="F:zinc ion binding"/>
    <property type="evidence" value="ECO:0007669"/>
    <property type="project" value="UniProtKB-KW"/>
</dbReference>
<evidence type="ECO:0000256" key="2">
    <source>
        <dbReference type="ARBA" id="ARBA00022723"/>
    </source>
</evidence>
<evidence type="ECO:0000256" key="6">
    <source>
        <dbReference type="PROSITE-ProRule" id="PRU00094"/>
    </source>
</evidence>
<dbReference type="PROSITE" id="PS50114">
    <property type="entry name" value="GATA_ZN_FINGER_2"/>
    <property type="match status" value="1"/>
</dbReference>
<feature type="domain" description="GATA-type" evidence="7">
    <location>
        <begin position="283"/>
        <end position="319"/>
    </location>
</feature>
<keyword evidence="5" id="KW-0010">Activator</keyword>
<keyword evidence="3 6" id="KW-0863">Zinc-finger</keyword>
<comment type="caution">
    <text evidence="8">The sequence shown here is derived from an EMBL/GenBank/DDBJ whole genome shotgun (WGS) entry which is preliminary data.</text>
</comment>
<evidence type="ECO:0000256" key="5">
    <source>
        <dbReference type="ARBA" id="ARBA00023159"/>
    </source>
</evidence>
<evidence type="ECO:0000256" key="1">
    <source>
        <dbReference type="ARBA" id="ARBA00005694"/>
    </source>
</evidence>
<dbReference type="PROSITE" id="PS00344">
    <property type="entry name" value="GATA_ZN_FINGER_1"/>
    <property type="match status" value="1"/>
</dbReference>
<dbReference type="EMBL" id="CM035406">
    <property type="protein sequence ID" value="KAH7447103.1"/>
    <property type="molecule type" value="Genomic_DNA"/>
</dbReference>